<protein>
    <submittedName>
        <fullName evidence="3">Uncharacterized protein</fullName>
    </submittedName>
</protein>
<proteinExistence type="predicted"/>
<organism evidence="3 4">
    <name type="scientific">Plasmodium falciparum (isolate NF54)</name>
    <dbReference type="NCBI Taxonomy" id="5843"/>
    <lineage>
        <taxon>Eukaryota</taxon>
        <taxon>Sar</taxon>
        <taxon>Alveolata</taxon>
        <taxon>Apicomplexa</taxon>
        <taxon>Aconoidasida</taxon>
        <taxon>Haemosporida</taxon>
        <taxon>Plasmodiidae</taxon>
        <taxon>Plasmodium</taxon>
        <taxon>Plasmodium (Laverania)</taxon>
    </lineage>
</organism>
<reference evidence="3 4" key="1">
    <citation type="submission" date="2013-02" db="EMBL/GenBank/DDBJ databases">
        <title>The Genome Sequence of Plasmodium falciparum NF54.</title>
        <authorList>
            <consortium name="The Broad Institute Genome Sequencing Platform"/>
            <consortium name="The Broad Institute Genome Sequencing Center for Infectious Disease"/>
            <person name="Neafsey D."/>
            <person name="Cheeseman I."/>
            <person name="Volkman S."/>
            <person name="Adams J."/>
            <person name="Walker B."/>
            <person name="Young S.K."/>
            <person name="Zeng Q."/>
            <person name="Gargeya S."/>
            <person name="Fitzgerald M."/>
            <person name="Haas B."/>
            <person name="Abouelleil A."/>
            <person name="Alvarado L."/>
            <person name="Arachchi H.M."/>
            <person name="Berlin A.M."/>
            <person name="Chapman S.B."/>
            <person name="Dewar J."/>
            <person name="Goldberg J."/>
            <person name="Griggs A."/>
            <person name="Gujja S."/>
            <person name="Hansen M."/>
            <person name="Howarth C."/>
            <person name="Imamovic A."/>
            <person name="Larimer J."/>
            <person name="McCowan C."/>
            <person name="Murphy C."/>
            <person name="Neiman D."/>
            <person name="Pearson M."/>
            <person name="Priest M."/>
            <person name="Roberts A."/>
            <person name="Saif S."/>
            <person name="Shea T."/>
            <person name="Sisk P."/>
            <person name="Sykes S."/>
            <person name="Wortman J."/>
            <person name="Nusbaum C."/>
            <person name="Birren B."/>
        </authorList>
    </citation>
    <scope>NUCLEOTIDE SEQUENCE [LARGE SCALE GENOMIC DNA]</scope>
    <source>
        <strain evidence="3 4">NF54</strain>
    </source>
</reference>
<dbReference type="Proteomes" id="UP000030673">
    <property type="component" value="Unassembled WGS sequence"/>
</dbReference>
<sequence>MQHLFLKKSKVTFCSIKLKGLLYKHLRNDGKQKNKEKQNTVNWYIYNKRKRIEEIQKVTGNEKYNELILYSFFYNKNIKSTRDYKRIYYYCNLLKCDILTFIKKDIENLRKQKYKYFTINNRRHSFKKILYIYLNNNIKINDNDQTHYLFELLQKHLLKTSPYNIFLFLKLCTEYKYLEKLKIFTLDTFIKKINKHMINEENKKKYEHAQKNVKYINRNKQNPASQMSIDKKSLSKCVNVHKSDEQNEVSIKSKKYTHIQPQTSTQTLTQSPTQSSTSKPCNYHDDVDLYPLTSLTYEYIRSNKFFTCNNKNHTCTFKNIYMFDVIHFINNNININHNDVHTNDKNECASEVSDDHIVFEQRDGFQKGAFNNLQGDNIGRNNLQGDNLRRNNLQGDNLRRNNLQGDNIKNVYSRESSLKNANKKCAPLKNYLYYNNNHRFELKNKFNNKMKDNDVSIIRRDDHIDKSEVKYFYYIQRKNNLGVYKEIYEKSDQYKMIKYYEELKKRNVKTKEEKKMSNTTNKITKDSITQECLQNNKLRDHFKKIRDQILRIENNIKHDNLMINKNIIDQQGSVSKSGSLKNNIITNNNMYINNNNNNIYINNNNNNNIYINNNNNNIYINNNNNYNMFTFNNGDIKYPPLFKEHILNILLSFCINNYQDNMYKYLKYFFFSNFYFYNPIFLFYYFSFISCTEKNLYEIYLKEFIKFLNNIIVQFHFYLLPFFLNLNYSNVFLNFFIKYWNTISSEKKDMSIIYRLSKKQITLFMNLFLQIYSSDAIIEKGKDTYLENLFLYDTNKESNKEDNIIKDGDSTKEKNDFISKNKSCHHTIHNEEDEKLLIGTIFFNFMKYKGLFNKYETDIKNMNIQKKQVFNNEIININNVIKKKKKKSI</sequence>
<keyword evidence="2" id="KW-0812">Transmembrane</keyword>
<keyword evidence="4" id="KW-1185">Reference proteome</keyword>
<keyword evidence="2" id="KW-1133">Transmembrane helix</keyword>
<accession>W7JRA7</accession>
<evidence type="ECO:0000256" key="1">
    <source>
        <dbReference type="SAM" id="MobiDB-lite"/>
    </source>
</evidence>
<feature type="transmembrane region" description="Helical" evidence="2">
    <location>
        <begin position="665"/>
        <end position="686"/>
    </location>
</feature>
<feature type="transmembrane region" description="Helical" evidence="2">
    <location>
        <begin position="707"/>
        <end position="724"/>
    </location>
</feature>
<feature type="region of interest" description="Disordered" evidence="1">
    <location>
        <begin position="252"/>
        <end position="280"/>
    </location>
</feature>
<feature type="region of interest" description="Disordered" evidence="1">
    <location>
        <begin position="381"/>
        <end position="401"/>
    </location>
</feature>
<feature type="compositionally biased region" description="Low complexity" evidence="1">
    <location>
        <begin position="260"/>
        <end position="278"/>
    </location>
</feature>
<evidence type="ECO:0000256" key="2">
    <source>
        <dbReference type="SAM" id="Phobius"/>
    </source>
</evidence>
<evidence type="ECO:0000313" key="4">
    <source>
        <dbReference type="Proteomes" id="UP000030673"/>
    </source>
</evidence>
<dbReference type="EMBL" id="KE123846">
    <property type="protein sequence ID" value="EWC87306.1"/>
    <property type="molecule type" value="Genomic_DNA"/>
</dbReference>
<dbReference type="AlphaFoldDB" id="W7JRA7"/>
<name>W7JRA7_PLAFO</name>
<evidence type="ECO:0000313" key="3">
    <source>
        <dbReference type="EMBL" id="EWC87306.1"/>
    </source>
</evidence>
<keyword evidence="2" id="KW-0472">Membrane</keyword>
<gene>
    <name evidence="3" type="ORF">PFNF54_03878</name>
</gene>